<evidence type="ECO:0000256" key="2">
    <source>
        <dbReference type="ARBA" id="ARBA00009777"/>
    </source>
</evidence>
<proteinExistence type="inferred from homology"/>
<evidence type="ECO:0000256" key="7">
    <source>
        <dbReference type="ARBA" id="ARBA00023004"/>
    </source>
</evidence>
<dbReference type="InterPro" id="IPR017896">
    <property type="entry name" value="4Fe4S_Fe-S-bd"/>
</dbReference>
<reference evidence="12 13" key="1">
    <citation type="submission" date="2020-08" db="EMBL/GenBank/DDBJ databases">
        <title>Genomic Encyclopedia of Type Strains, Phase IV (KMG-IV): sequencing the most valuable type-strain genomes for metagenomic binning, comparative biology and taxonomic classification.</title>
        <authorList>
            <person name="Goeker M."/>
        </authorList>
    </citation>
    <scope>NUCLEOTIDE SEQUENCE [LARGE SCALE GENOMIC DNA]</scope>
    <source>
        <strain evidence="12 13">DSM 106146</strain>
    </source>
</reference>
<evidence type="ECO:0000259" key="10">
    <source>
        <dbReference type="PROSITE" id="PS51379"/>
    </source>
</evidence>
<keyword evidence="5" id="KW-0479">Metal-binding</keyword>
<feature type="domain" description="4Fe-4S ferredoxin-type" evidence="10">
    <location>
        <begin position="80"/>
        <end position="104"/>
    </location>
</feature>
<keyword evidence="13" id="KW-1185">Reference proteome</keyword>
<evidence type="ECO:0000259" key="11">
    <source>
        <dbReference type="PROSITE" id="PS51918"/>
    </source>
</evidence>
<evidence type="ECO:0000256" key="6">
    <source>
        <dbReference type="ARBA" id="ARBA00023002"/>
    </source>
</evidence>
<keyword evidence="8" id="KW-0411">Iron-sulfur</keyword>
<dbReference type="InterPro" id="IPR007197">
    <property type="entry name" value="rSAM"/>
</dbReference>
<dbReference type="GO" id="GO:0046872">
    <property type="term" value="F:metal ion binding"/>
    <property type="evidence" value="ECO:0007669"/>
    <property type="project" value="UniProtKB-KW"/>
</dbReference>
<evidence type="ECO:0000256" key="3">
    <source>
        <dbReference type="ARBA" id="ARBA00022485"/>
    </source>
</evidence>
<feature type="domain" description="4Fe-4S ferredoxin-type" evidence="10">
    <location>
        <begin position="46"/>
        <end position="75"/>
    </location>
</feature>
<dbReference type="InterPro" id="IPR034457">
    <property type="entry name" value="Organic_radical-activating"/>
</dbReference>
<evidence type="ECO:0000256" key="8">
    <source>
        <dbReference type="ARBA" id="ARBA00023014"/>
    </source>
</evidence>
<dbReference type="PROSITE" id="PS00198">
    <property type="entry name" value="4FE4S_FER_1"/>
    <property type="match status" value="2"/>
</dbReference>
<dbReference type="InterPro" id="IPR017900">
    <property type="entry name" value="4Fe4S_Fe_S_CS"/>
</dbReference>
<comment type="caution">
    <text evidence="12">The sequence shown here is derived from an EMBL/GenBank/DDBJ whole genome shotgun (WGS) entry which is preliminary data.</text>
</comment>
<dbReference type="InterPro" id="IPR058240">
    <property type="entry name" value="rSAM_sf"/>
</dbReference>
<dbReference type="NCBIfam" id="TIGR02494">
    <property type="entry name" value="PFLE_PFLC"/>
    <property type="match status" value="1"/>
</dbReference>
<dbReference type="PANTHER" id="PTHR30352">
    <property type="entry name" value="PYRUVATE FORMATE-LYASE-ACTIVATING ENZYME"/>
    <property type="match status" value="1"/>
</dbReference>
<evidence type="ECO:0000256" key="5">
    <source>
        <dbReference type="ARBA" id="ARBA00022723"/>
    </source>
</evidence>
<name>A0A7W8H9Y9_9FIRM</name>
<comment type="similarity">
    <text evidence="2">Belongs to the organic radical-activating enzymes family.</text>
</comment>
<dbReference type="Pfam" id="PF04055">
    <property type="entry name" value="Radical_SAM"/>
    <property type="match status" value="1"/>
</dbReference>
<dbReference type="PIRSF" id="PIRSF000371">
    <property type="entry name" value="PFL_act_enz"/>
    <property type="match status" value="1"/>
</dbReference>
<dbReference type="InterPro" id="IPR001989">
    <property type="entry name" value="Radical_activat_CS"/>
</dbReference>
<dbReference type="SUPFAM" id="SSF54862">
    <property type="entry name" value="4Fe-4S ferredoxins"/>
    <property type="match status" value="1"/>
</dbReference>
<dbReference type="AlphaFoldDB" id="A0A7W8H9Y9"/>
<feature type="domain" description="Radical SAM core" evidence="11">
    <location>
        <begin position="15"/>
        <end position="297"/>
    </location>
</feature>
<keyword evidence="6 12" id="KW-0560">Oxidoreductase</keyword>
<evidence type="ECO:0000256" key="9">
    <source>
        <dbReference type="ARBA" id="ARBA00047365"/>
    </source>
</evidence>
<dbReference type="GO" id="GO:0051539">
    <property type="term" value="F:4 iron, 4 sulfur cluster binding"/>
    <property type="evidence" value="ECO:0007669"/>
    <property type="project" value="UniProtKB-KW"/>
</dbReference>
<dbReference type="PANTHER" id="PTHR30352:SF4">
    <property type="entry name" value="PYRUVATE FORMATE-LYASE 2-ACTIVATING ENZYME"/>
    <property type="match status" value="1"/>
</dbReference>
<dbReference type="CDD" id="cd01335">
    <property type="entry name" value="Radical_SAM"/>
    <property type="match status" value="1"/>
</dbReference>
<evidence type="ECO:0000313" key="12">
    <source>
        <dbReference type="EMBL" id="MBB5264614.1"/>
    </source>
</evidence>
<dbReference type="GO" id="GO:0016829">
    <property type="term" value="F:lyase activity"/>
    <property type="evidence" value="ECO:0007669"/>
    <property type="project" value="UniProtKB-KW"/>
</dbReference>
<keyword evidence="4" id="KW-0949">S-adenosyl-L-methionine</keyword>
<dbReference type="Pfam" id="PF00037">
    <property type="entry name" value="Fer4"/>
    <property type="match status" value="2"/>
</dbReference>
<evidence type="ECO:0000256" key="4">
    <source>
        <dbReference type="ARBA" id="ARBA00022691"/>
    </source>
</evidence>
<dbReference type="PROSITE" id="PS01087">
    <property type="entry name" value="RADICAL_ACTIVATING"/>
    <property type="match status" value="1"/>
</dbReference>
<comment type="cofactor">
    <cofactor evidence="1">
        <name>[4Fe-4S] cluster</name>
        <dbReference type="ChEBI" id="CHEBI:49883"/>
    </cofactor>
</comment>
<dbReference type="PROSITE" id="PS51918">
    <property type="entry name" value="RADICAL_SAM"/>
    <property type="match status" value="1"/>
</dbReference>
<dbReference type="InterPro" id="IPR040074">
    <property type="entry name" value="BssD/PflA/YjjW"/>
</dbReference>
<dbReference type="SFLD" id="SFLDS00029">
    <property type="entry name" value="Radical_SAM"/>
    <property type="match status" value="1"/>
</dbReference>
<dbReference type="InterPro" id="IPR013785">
    <property type="entry name" value="Aldolase_TIM"/>
</dbReference>
<dbReference type="SFLD" id="SFLDG01118">
    <property type="entry name" value="activating_enzymes__group_2"/>
    <property type="match status" value="1"/>
</dbReference>
<organism evidence="12 13">
    <name type="scientific">Catenibacillus scindens</name>
    <dbReference type="NCBI Taxonomy" id="673271"/>
    <lineage>
        <taxon>Bacteria</taxon>
        <taxon>Bacillati</taxon>
        <taxon>Bacillota</taxon>
        <taxon>Clostridia</taxon>
        <taxon>Lachnospirales</taxon>
        <taxon>Lachnospiraceae</taxon>
        <taxon>Catenibacillus</taxon>
    </lineage>
</organism>
<sequence length="304" mass="33949">MDEAMIFNIQSFSLHDGPGIRTTIFFKGCPLKCLWCHNPESHKAAPELLFYKERCTGCGICVQACPRGAVVIKDGKSVNDRTKCAACGVCVKVCPSGAREISGKKISAGELMEIVEKDRMFYESSGGGVTLSGGEPLIYGEFAREFMERCHKAGIHTAVETSGYTDEENLRRTLALADLVLFDIKAMDENLHRKLTGVSNEKILKNARILCHNMKKKMVIRIPVVPGCNDGKDNIEKTARFIKEKLDLSVPVHLLPYHNFGTAKEERLEWERQNIFSKPEEEQMAQIKTWMENYGIAAQIGGSM</sequence>
<dbReference type="SUPFAM" id="SSF102114">
    <property type="entry name" value="Radical SAM enzymes"/>
    <property type="match status" value="1"/>
</dbReference>
<dbReference type="EC" id="1.97.1.4" evidence="12"/>
<dbReference type="Gene3D" id="3.30.70.20">
    <property type="match status" value="1"/>
</dbReference>
<gene>
    <name evidence="12" type="ORF">HNP82_001742</name>
</gene>
<dbReference type="SFLD" id="SFLDG01066">
    <property type="entry name" value="organic_radical-activating_enz"/>
    <property type="match status" value="1"/>
</dbReference>
<evidence type="ECO:0000313" key="13">
    <source>
        <dbReference type="Proteomes" id="UP000543642"/>
    </source>
</evidence>
<dbReference type="PROSITE" id="PS51379">
    <property type="entry name" value="4FE4S_FER_2"/>
    <property type="match status" value="2"/>
</dbReference>
<dbReference type="Gene3D" id="3.20.20.70">
    <property type="entry name" value="Aldolase class I"/>
    <property type="match status" value="1"/>
</dbReference>
<evidence type="ECO:0000256" key="1">
    <source>
        <dbReference type="ARBA" id="ARBA00001966"/>
    </source>
</evidence>
<accession>A0A7W8H9Y9</accession>
<dbReference type="Proteomes" id="UP000543642">
    <property type="component" value="Unassembled WGS sequence"/>
</dbReference>
<dbReference type="RefSeq" id="WP_183773377.1">
    <property type="nucleotide sequence ID" value="NZ_CAWVEG010000028.1"/>
</dbReference>
<dbReference type="InterPro" id="IPR012839">
    <property type="entry name" value="Organic_radical_activase"/>
</dbReference>
<protein>
    <submittedName>
        <fullName evidence="12">Pyruvate formate lyase activating enzyme</fullName>
        <ecNumber evidence="12">1.97.1.4</ecNumber>
    </submittedName>
</protein>
<dbReference type="GO" id="GO:0043365">
    <property type="term" value="F:[formate-C-acetyltransferase]-activating enzyme activity"/>
    <property type="evidence" value="ECO:0007669"/>
    <property type="project" value="UniProtKB-EC"/>
</dbReference>
<keyword evidence="12" id="KW-0670">Pyruvate</keyword>
<keyword evidence="12" id="KW-0456">Lyase</keyword>
<comment type="catalytic activity">
    <reaction evidence="9">
        <text>glycyl-[protein] + reduced [flavodoxin] + S-adenosyl-L-methionine = glycin-2-yl radical-[protein] + semiquinone [flavodoxin] + 5'-deoxyadenosine + L-methionine + H(+)</text>
        <dbReference type="Rhea" id="RHEA:61976"/>
        <dbReference type="Rhea" id="RHEA-COMP:10622"/>
        <dbReference type="Rhea" id="RHEA-COMP:14480"/>
        <dbReference type="Rhea" id="RHEA-COMP:15993"/>
        <dbReference type="Rhea" id="RHEA-COMP:15994"/>
        <dbReference type="ChEBI" id="CHEBI:15378"/>
        <dbReference type="ChEBI" id="CHEBI:17319"/>
        <dbReference type="ChEBI" id="CHEBI:29947"/>
        <dbReference type="ChEBI" id="CHEBI:32722"/>
        <dbReference type="ChEBI" id="CHEBI:57618"/>
        <dbReference type="ChEBI" id="CHEBI:57844"/>
        <dbReference type="ChEBI" id="CHEBI:59789"/>
        <dbReference type="ChEBI" id="CHEBI:140311"/>
    </reaction>
</comment>
<keyword evidence="3" id="KW-0004">4Fe-4S</keyword>
<dbReference type="EMBL" id="JACHFW010000006">
    <property type="protein sequence ID" value="MBB5264614.1"/>
    <property type="molecule type" value="Genomic_DNA"/>
</dbReference>
<keyword evidence="7" id="KW-0408">Iron</keyword>